<sequence length="90" mass="10571">MTVVEKNTTNIKEIQGEKIDSIARIYQENYSVEGVILQFFKDNKSNNQRFYLAKAQLLSLYRRIGFHPEKKGLYVSEIEKVITLFKRGKI</sequence>
<gene>
    <name evidence="1" type="ORF">LCGC14_0714010</name>
</gene>
<proteinExistence type="predicted"/>
<evidence type="ECO:0000313" key="1">
    <source>
        <dbReference type="EMBL" id="KKN42366.1"/>
    </source>
</evidence>
<reference evidence="1" key="1">
    <citation type="journal article" date="2015" name="Nature">
        <title>Complex archaea that bridge the gap between prokaryotes and eukaryotes.</title>
        <authorList>
            <person name="Spang A."/>
            <person name="Saw J.H."/>
            <person name="Jorgensen S.L."/>
            <person name="Zaremba-Niedzwiedzka K."/>
            <person name="Martijn J."/>
            <person name="Lind A.E."/>
            <person name="van Eijk R."/>
            <person name="Schleper C."/>
            <person name="Guy L."/>
            <person name="Ettema T.J."/>
        </authorList>
    </citation>
    <scope>NUCLEOTIDE SEQUENCE</scope>
</reference>
<name>A0A0F9SZU2_9ZZZZ</name>
<comment type="caution">
    <text evidence="1">The sequence shown here is derived from an EMBL/GenBank/DDBJ whole genome shotgun (WGS) entry which is preliminary data.</text>
</comment>
<dbReference type="AlphaFoldDB" id="A0A0F9SZU2"/>
<accession>A0A0F9SZU2</accession>
<dbReference type="EMBL" id="LAZR01001586">
    <property type="protein sequence ID" value="KKN42366.1"/>
    <property type="molecule type" value="Genomic_DNA"/>
</dbReference>
<organism evidence="1">
    <name type="scientific">marine sediment metagenome</name>
    <dbReference type="NCBI Taxonomy" id="412755"/>
    <lineage>
        <taxon>unclassified sequences</taxon>
        <taxon>metagenomes</taxon>
        <taxon>ecological metagenomes</taxon>
    </lineage>
</organism>
<protein>
    <submittedName>
        <fullName evidence="1">Uncharacterized protein</fullName>
    </submittedName>
</protein>